<protein>
    <submittedName>
        <fullName evidence="5">TonB-dependent receptor</fullName>
    </submittedName>
</protein>
<dbReference type="EMBL" id="JACARF010000092">
    <property type="protein sequence ID" value="NWE80372.1"/>
    <property type="molecule type" value="Genomic_DNA"/>
</dbReference>
<evidence type="ECO:0000256" key="1">
    <source>
        <dbReference type="ARBA" id="ARBA00004442"/>
    </source>
</evidence>
<feature type="domain" description="TonB-dependent receptor-like beta-barrel" evidence="4">
    <location>
        <begin position="17"/>
        <end position="87"/>
    </location>
</feature>
<evidence type="ECO:0000259" key="4">
    <source>
        <dbReference type="Pfam" id="PF00593"/>
    </source>
</evidence>
<sequence>LDNKSFSYYGPQADIWNGTPTGALNNVTSIGNGHIDTDSFALFAQGTWHLSERLDFTAGLRGSYEEKSAWVTRNAPVGGSAVTGAAAAARTGRAGVYDSGNLSLYSISPSGL</sequence>
<dbReference type="Gene3D" id="2.40.170.20">
    <property type="entry name" value="TonB-dependent receptor, beta-barrel domain"/>
    <property type="match status" value="1"/>
</dbReference>
<dbReference type="SUPFAM" id="SSF56935">
    <property type="entry name" value="Porins"/>
    <property type="match status" value="1"/>
</dbReference>
<comment type="subcellular location">
    <subcellularLocation>
        <location evidence="1">Cell outer membrane</location>
    </subcellularLocation>
</comment>
<organism evidence="5 6">
    <name type="scientific">Pseudomonas yamanorum</name>
    <dbReference type="NCBI Taxonomy" id="515393"/>
    <lineage>
        <taxon>Bacteria</taxon>
        <taxon>Pseudomonadati</taxon>
        <taxon>Pseudomonadota</taxon>
        <taxon>Gammaproteobacteria</taxon>
        <taxon>Pseudomonadales</taxon>
        <taxon>Pseudomonadaceae</taxon>
        <taxon>Pseudomonas</taxon>
    </lineage>
</organism>
<dbReference type="Pfam" id="PF00593">
    <property type="entry name" value="TonB_dep_Rec_b-barrel"/>
    <property type="match status" value="1"/>
</dbReference>
<evidence type="ECO:0000313" key="6">
    <source>
        <dbReference type="Proteomes" id="UP000537188"/>
    </source>
</evidence>
<evidence type="ECO:0000256" key="2">
    <source>
        <dbReference type="ARBA" id="ARBA00023136"/>
    </source>
</evidence>
<gene>
    <name evidence="5" type="ORF">HX828_32895</name>
</gene>
<keyword evidence="3" id="KW-0998">Cell outer membrane</keyword>
<keyword evidence="5" id="KW-0675">Receptor</keyword>
<proteinExistence type="predicted"/>
<accession>A0A7Y8FJ68</accession>
<dbReference type="InterPro" id="IPR036942">
    <property type="entry name" value="Beta-barrel_TonB_sf"/>
</dbReference>
<dbReference type="Proteomes" id="UP000537188">
    <property type="component" value="Unassembled WGS sequence"/>
</dbReference>
<dbReference type="InterPro" id="IPR000531">
    <property type="entry name" value="Beta-barrel_TonB"/>
</dbReference>
<dbReference type="AlphaFoldDB" id="A0A7Y8FJ68"/>
<name>A0A7Y8FJ68_9PSED</name>
<evidence type="ECO:0000313" key="5">
    <source>
        <dbReference type="EMBL" id="NWE80372.1"/>
    </source>
</evidence>
<comment type="caution">
    <text evidence="5">The sequence shown here is derived from an EMBL/GenBank/DDBJ whole genome shotgun (WGS) entry which is preliminary data.</text>
</comment>
<dbReference type="GO" id="GO:0009279">
    <property type="term" value="C:cell outer membrane"/>
    <property type="evidence" value="ECO:0007669"/>
    <property type="project" value="UniProtKB-SubCell"/>
</dbReference>
<reference evidence="5 6" key="1">
    <citation type="submission" date="2020-04" db="EMBL/GenBank/DDBJ databases">
        <title>Molecular characterization of pseudomonads from Agaricus bisporus reveal novel blotch 2 pathogens in Western Europe.</title>
        <authorList>
            <person name="Taparia T."/>
            <person name="Krijger M."/>
            <person name="Haynes E."/>
            <person name="Elpinstone J.G."/>
            <person name="Noble R."/>
            <person name="Van Der Wolf J."/>
        </authorList>
    </citation>
    <scope>NUCLEOTIDE SEQUENCE [LARGE SCALE GENOMIC DNA]</scope>
    <source>
        <strain evidence="5 6">IPO3781</strain>
    </source>
</reference>
<keyword evidence="2" id="KW-0472">Membrane</keyword>
<dbReference type="RefSeq" id="WP_177116310.1">
    <property type="nucleotide sequence ID" value="NZ_JACARF010000092.1"/>
</dbReference>
<feature type="non-terminal residue" evidence="5">
    <location>
        <position position="1"/>
    </location>
</feature>
<feature type="non-terminal residue" evidence="5">
    <location>
        <position position="112"/>
    </location>
</feature>
<evidence type="ECO:0000256" key="3">
    <source>
        <dbReference type="ARBA" id="ARBA00023237"/>
    </source>
</evidence>